<dbReference type="InterPro" id="IPR004358">
    <property type="entry name" value="Sig_transdc_His_kin-like_C"/>
</dbReference>
<evidence type="ECO:0000256" key="2">
    <source>
        <dbReference type="ARBA" id="ARBA00012438"/>
    </source>
</evidence>
<dbReference type="InterPro" id="IPR036890">
    <property type="entry name" value="HATPase_C_sf"/>
</dbReference>
<evidence type="ECO:0000313" key="10">
    <source>
        <dbReference type="Proteomes" id="UP000558192"/>
    </source>
</evidence>
<comment type="caution">
    <text evidence="9">The sequence shown here is derived from an EMBL/GenBank/DDBJ whole genome shotgun (WGS) entry which is preliminary data.</text>
</comment>
<dbReference type="PRINTS" id="PR00344">
    <property type="entry name" value="BCTRLSENSOR"/>
</dbReference>
<organism evidence="9 10">
    <name type="scientific">Sphingomonas kaistensis</name>
    <dbReference type="NCBI Taxonomy" id="298708"/>
    <lineage>
        <taxon>Bacteria</taxon>
        <taxon>Pseudomonadati</taxon>
        <taxon>Pseudomonadota</taxon>
        <taxon>Alphaproteobacteria</taxon>
        <taxon>Sphingomonadales</taxon>
        <taxon>Sphingomonadaceae</taxon>
        <taxon>Sphingomonas</taxon>
    </lineage>
</organism>
<dbReference type="Pfam" id="PF00512">
    <property type="entry name" value="HisKA"/>
    <property type="match status" value="1"/>
</dbReference>
<protein>
    <recommendedName>
        <fullName evidence="2">histidine kinase</fullName>
        <ecNumber evidence="2">2.7.13.3</ecNumber>
    </recommendedName>
</protein>
<evidence type="ECO:0000256" key="1">
    <source>
        <dbReference type="ARBA" id="ARBA00000085"/>
    </source>
</evidence>
<dbReference type="SMART" id="SM00388">
    <property type="entry name" value="HisKA"/>
    <property type="match status" value="1"/>
</dbReference>
<dbReference type="SUPFAM" id="SSF55785">
    <property type="entry name" value="PYP-like sensor domain (PAS domain)"/>
    <property type="match status" value="1"/>
</dbReference>
<reference evidence="9 10" key="1">
    <citation type="submission" date="2020-03" db="EMBL/GenBank/DDBJ databases">
        <title>Genomic Encyclopedia of Type Strains, Phase IV (KMG-IV): sequencing the most valuable type-strain genomes for metagenomic binning, comparative biology and taxonomic classification.</title>
        <authorList>
            <person name="Goeker M."/>
        </authorList>
    </citation>
    <scope>NUCLEOTIDE SEQUENCE [LARGE SCALE GENOMIC DNA]</scope>
    <source>
        <strain evidence="9 10">DSM 16846</strain>
    </source>
</reference>
<dbReference type="Pfam" id="PF02518">
    <property type="entry name" value="HATPase_c"/>
    <property type="match status" value="1"/>
</dbReference>
<sequence>MNDVEDFFEHAPCGLVIADKDGRIVRMNHTLARWLGVAADASNEQPFSRLLTVGGRIYYETHLVPSLRMDGKIEAIALDLVGKEGRPLPMLINASEQRDRDDAPTALRFALFDASERRLYEQNLLQSRAAARAEIEEERSIAELREQFIAVLGHDLRNPIASISSGIGLLGKEQVSPRGLKVLELMAGSVTRAKNLIENVMDFARAGLGGGIGVEAESNADVARTIEQVVAELRSIAPDREIQSVVEIDVPVRADPDRLGQLVSNLLGNALTHGDPAQPVVLHAATSDGMFTLAVSNGGIAIEPATIAGLFKPFFRGSVRPSQQGLGLGLHITSEIAKAHGGRVDVTSDERLTTFTFTMPLAA</sequence>
<dbReference type="InterPro" id="IPR003594">
    <property type="entry name" value="HATPase_dom"/>
</dbReference>
<name>A0A7X5Y5L8_9SPHN</name>
<dbReference type="Gene3D" id="1.10.287.130">
    <property type="match status" value="1"/>
</dbReference>
<gene>
    <name evidence="9" type="ORF">GGQ97_000986</name>
</gene>
<proteinExistence type="predicted"/>
<keyword evidence="5" id="KW-0418">Kinase</keyword>
<dbReference type="EMBL" id="JAATJC010000001">
    <property type="protein sequence ID" value="NJC05193.1"/>
    <property type="molecule type" value="Genomic_DNA"/>
</dbReference>
<dbReference type="NCBIfam" id="TIGR00229">
    <property type="entry name" value="sensory_box"/>
    <property type="match status" value="1"/>
</dbReference>
<dbReference type="PROSITE" id="PS50113">
    <property type="entry name" value="PAC"/>
    <property type="match status" value="1"/>
</dbReference>
<dbReference type="Gene3D" id="3.30.450.20">
    <property type="entry name" value="PAS domain"/>
    <property type="match status" value="1"/>
</dbReference>
<keyword evidence="6" id="KW-0472">Membrane</keyword>
<dbReference type="GO" id="GO:0000156">
    <property type="term" value="F:phosphorelay response regulator activity"/>
    <property type="evidence" value="ECO:0007669"/>
    <property type="project" value="TreeGrafter"/>
</dbReference>
<accession>A0A7X5Y5L8</accession>
<keyword evidence="3" id="KW-0597">Phosphoprotein</keyword>
<dbReference type="InterPro" id="IPR036097">
    <property type="entry name" value="HisK_dim/P_sf"/>
</dbReference>
<comment type="catalytic activity">
    <reaction evidence="1">
        <text>ATP + protein L-histidine = ADP + protein N-phospho-L-histidine.</text>
        <dbReference type="EC" id="2.7.13.3"/>
    </reaction>
</comment>
<dbReference type="GO" id="GO:0007234">
    <property type="term" value="P:osmosensory signaling via phosphorelay pathway"/>
    <property type="evidence" value="ECO:0007669"/>
    <property type="project" value="TreeGrafter"/>
</dbReference>
<dbReference type="AlphaFoldDB" id="A0A7X5Y5L8"/>
<dbReference type="InterPro" id="IPR000014">
    <property type="entry name" value="PAS"/>
</dbReference>
<dbReference type="InterPro" id="IPR003661">
    <property type="entry name" value="HisK_dim/P_dom"/>
</dbReference>
<dbReference type="InterPro" id="IPR050351">
    <property type="entry name" value="BphY/WalK/GraS-like"/>
</dbReference>
<evidence type="ECO:0000259" key="8">
    <source>
        <dbReference type="PROSITE" id="PS50113"/>
    </source>
</evidence>
<dbReference type="GO" id="GO:0016020">
    <property type="term" value="C:membrane"/>
    <property type="evidence" value="ECO:0007669"/>
    <property type="project" value="UniProtKB-SubCell"/>
</dbReference>
<dbReference type="SUPFAM" id="SSF47384">
    <property type="entry name" value="Homodimeric domain of signal transducing histidine kinase"/>
    <property type="match status" value="1"/>
</dbReference>
<dbReference type="PANTHER" id="PTHR42878:SF13">
    <property type="entry name" value="HISTIDINE KINASE"/>
    <property type="match status" value="1"/>
</dbReference>
<dbReference type="InterPro" id="IPR035965">
    <property type="entry name" value="PAS-like_dom_sf"/>
</dbReference>
<dbReference type="Proteomes" id="UP000558192">
    <property type="component" value="Unassembled WGS sequence"/>
</dbReference>
<dbReference type="InterPro" id="IPR000700">
    <property type="entry name" value="PAS-assoc_C"/>
</dbReference>
<dbReference type="PANTHER" id="PTHR42878">
    <property type="entry name" value="TWO-COMPONENT HISTIDINE KINASE"/>
    <property type="match status" value="1"/>
</dbReference>
<evidence type="ECO:0000259" key="7">
    <source>
        <dbReference type="PROSITE" id="PS50109"/>
    </source>
</evidence>
<keyword evidence="4" id="KW-0808">Transferase</keyword>
<dbReference type="EC" id="2.7.13.3" evidence="2"/>
<dbReference type="GO" id="GO:0000155">
    <property type="term" value="F:phosphorelay sensor kinase activity"/>
    <property type="evidence" value="ECO:0007669"/>
    <property type="project" value="InterPro"/>
</dbReference>
<keyword evidence="10" id="KW-1185">Reference proteome</keyword>
<evidence type="ECO:0000256" key="3">
    <source>
        <dbReference type="ARBA" id="ARBA00022553"/>
    </source>
</evidence>
<keyword evidence="9" id="KW-0378">Hydrolase</keyword>
<dbReference type="RefSeq" id="WP_209022790.1">
    <property type="nucleotide sequence ID" value="NZ_JAATJC010000001.1"/>
</dbReference>
<dbReference type="Gene3D" id="3.30.565.10">
    <property type="entry name" value="Histidine kinase-like ATPase, C-terminal domain"/>
    <property type="match status" value="1"/>
</dbReference>
<dbReference type="PROSITE" id="PS50109">
    <property type="entry name" value="HIS_KIN"/>
    <property type="match status" value="1"/>
</dbReference>
<dbReference type="CDD" id="cd00082">
    <property type="entry name" value="HisKA"/>
    <property type="match status" value="1"/>
</dbReference>
<dbReference type="SUPFAM" id="SSF55874">
    <property type="entry name" value="ATPase domain of HSP90 chaperone/DNA topoisomerase II/histidine kinase"/>
    <property type="match status" value="1"/>
</dbReference>
<dbReference type="GO" id="GO:0030295">
    <property type="term" value="F:protein kinase activator activity"/>
    <property type="evidence" value="ECO:0007669"/>
    <property type="project" value="TreeGrafter"/>
</dbReference>
<evidence type="ECO:0000256" key="6">
    <source>
        <dbReference type="ARBA" id="ARBA00023136"/>
    </source>
</evidence>
<evidence type="ECO:0000256" key="5">
    <source>
        <dbReference type="ARBA" id="ARBA00022777"/>
    </source>
</evidence>
<evidence type="ECO:0000313" key="9">
    <source>
        <dbReference type="EMBL" id="NJC05193.1"/>
    </source>
</evidence>
<dbReference type="CDD" id="cd00075">
    <property type="entry name" value="HATPase"/>
    <property type="match status" value="1"/>
</dbReference>
<feature type="domain" description="Histidine kinase" evidence="7">
    <location>
        <begin position="151"/>
        <end position="363"/>
    </location>
</feature>
<dbReference type="Pfam" id="PF13188">
    <property type="entry name" value="PAS_8"/>
    <property type="match status" value="1"/>
</dbReference>
<dbReference type="InterPro" id="IPR005467">
    <property type="entry name" value="His_kinase_dom"/>
</dbReference>
<evidence type="ECO:0000256" key="4">
    <source>
        <dbReference type="ARBA" id="ARBA00022679"/>
    </source>
</evidence>
<dbReference type="GO" id="GO:0016787">
    <property type="term" value="F:hydrolase activity"/>
    <property type="evidence" value="ECO:0007669"/>
    <property type="project" value="UniProtKB-KW"/>
</dbReference>
<dbReference type="SMART" id="SM00387">
    <property type="entry name" value="HATPase_c"/>
    <property type="match status" value="1"/>
</dbReference>
<feature type="domain" description="PAC" evidence="8">
    <location>
        <begin position="74"/>
        <end position="126"/>
    </location>
</feature>